<feature type="coiled-coil region" evidence="1">
    <location>
        <begin position="100"/>
        <end position="208"/>
    </location>
</feature>
<dbReference type="GO" id="GO:0006139">
    <property type="term" value="P:nucleobase-containing compound metabolic process"/>
    <property type="evidence" value="ECO:0007669"/>
    <property type="project" value="InterPro"/>
</dbReference>
<keyword evidence="3" id="KW-0472">Membrane</keyword>
<dbReference type="InterPro" id="IPR012337">
    <property type="entry name" value="RNaseH-like_sf"/>
</dbReference>
<sequence>MDFERRAISSRSPATRYEVLLVEDTPKKGLTEERMTTCFHVYDELIPELGVYKKVLKMLRDELYEAVYSNEYTTAIPKKGKSKTTYIQRIPYFVLVNRVYEERDINADQLKENIAALENKLAEKDKLLEEANESIERLKKSLKECRDKIYNMEIEMENQNLEQRKLEASVQYEQMTQQAAKDRYEKRISGLKEELAQAKERNKFLEKFKEGYDTLEEAFNDSTVFENKPQNPAVLTRRAQLIQEISNAKLLEEQLLTMQNLVIEEFELFLEENKALPTTEEVDLGSSGSNFRGTPDDEHEMRVKLEEELHKVKERFKQSIADIENEFQLIEIQRSSLEDQLVELEEEARRIERETNEKKERKKSMFFMEGEKEKKPDPPEDDDEIDFVKIMNSAHNQDPFISHERILSKYSAMMYYSCNQGKNYHVFKDAKFCASCGETTLLCPHKITDHKVVSLPHNCTHVKIIRPTVHISRDEKPPVLVTETPESVRAISVISNSTLAYGEESILKEQQHLTTTYKFLWDDYYSRTSIRRQIPRALSQDRVSSIIEQFYSSLIWQDDYAVEDEQIVSVLDTLYSFFHERYLVSDVTFLAVYDFFTSVIKFAPNNKNIQLFAQAMCGSLDPVVVRYILLVNEFIDLVEWVAVKDIRIFAQVVYPFMNEEDIEQFSMGYTSFSENKISKELVSEYFLYIILKYREPRFQEMEVKLLQQPGRRPGFMTDIEYAEAIDNICPLASERMRRRLFVESVEHLRATDDSVSVMRLAQITGYLTILQLTPVIKNSVSQKVDEARLGVAERQSSPPPDAPIGKLQKCDGYLSIMRTGHKDSKREAKEKSKGTDTKLSLSDGRYKEVGMASKFSYDYTLVDNDSSLKDAISELRQKIVHSALLAVDCEGVDLSRKGRLTIITVAIEKKVYIFDVLELGKRAIVRSGLREILDNKSCTKLMFDCRQDSDALWHQLNVRLTGVLDLQLLEILYRRENDSSNSRELSRTKHKTARSQRTDEVESIYGFRRCLELYLEDEDLVKMKDEGSKLLKMDIEVWEKRPLPDELIQYCVVDTMAMFKLHEKMKDVEERERARLQVASEKYVDLYRSKTQRSFNNFETNALLPLDIIPDEGTLSFPPADTKCTRCKRLFPREEFTKTQLKNNEQKCRVLVHPSEKVVDEQRTLKDAISNLKRKTKHDSSRFIAVDCEGVSLSRHGALTIITVATEEEVYIFDVYKLGKFIFSCGLSQILEDKSCTKLMFDCREDSDALWHQFNVRMTGILDLQLLEILYRRENDTVADKATDQFSFSTSYSHRNQRTHDQVESVFGFRRCLELYVSDENLIRMKDKGRLLLKSDEEIWKKRPLSNELIQYCIVDTLAMFSLYDKLKGVLQAADQIRLRIASERYADMIRCKTKRYFDEYEKNALLPLYIIPDKRRVYFPRADTACTCCHRLFPRDEFWRSELRRRGQKCRVCKEVARRVSVRINRHNSWARNWRHRGTEQYVTESLKFDPTKRKTPCDFDAKERTNPRDLDPRKENPWESWRWIVFMLVTVIATLLLVAVFLV</sequence>
<dbReference type="Proteomes" id="UP000225706">
    <property type="component" value="Unassembled WGS sequence"/>
</dbReference>
<feature type="region of interest" description="Disordered" evidence="2">
    <location>
        <begin position="820"/>
        <end position="839"/>
    </location>
</feature>
<dbReference type="PANTHER" id="PTHR46814">
    <property type="entry name" value="EGALITARIAN, ISOFORM B"/>
    <property type="match status" value="1"/>
</dbReference>
<keyword evidence="5" id="KW-0269">Exonuclease</keyword>
<comment type="caution">
    <text evidence="5">The sequence shown here is derived from an EMBL/GenBank/DDBJ whole genome shotgun (WGS) entry which is preliminary data.</text>
</comment>
<feature type="domain" description="3'-5' exonuclease" evidence="4">
    <location>
        <begin position="859"/>
        <end position="1070"/>
    </location>
</feature>
<organism evidence="5 6">
    <name type="scientific">Stylophora pistillata</name>
    <name type="common">Smooth cauliflower coral</name>
    <dbReference type="NCBI Taxonomy" id="50429"/>
    <lineage>
        <taxon>Eukaryota</taxon>
        <taxon>Metazoa</taxon>
        <taxon>Cnidaria</taxon>
        <taxon>Anthozoa</taxon>
        <taxon>Hexacorallia</taxon>
        <taxon>Scleractinia</taxon>
        <taxon>Astrocoeniina</taxon>
        <taxon>Pocilloporidae</taxon>
        <taxon>Stylophora</taxon>
    </lineage>
</organism>
<keyword evidence="6" id="KW-1185">Reference proteome</keyword>
<dbReference type="Gene3D" id="3.30.420.10">
    <property type="entry name" value="Ribonuclease H-like superfamily/Ribonuclease H"/>
    <property type="match status" value="2"/>
</dbReference>
<name>A0A2B4SZG9_STYPI</name>
<dbReference type="OrthoDB" id="2142729at2759"/>
<keyword evidence="5" id="KW-0540">Nuclease</keyword>
<dbReference type="GO" id="GO:0003676">
    <property type="term" value="F:nucleic acid binding"/>
    <property type="evidence" value="ECO:0007669"/>
    <property type="project" value="InterPro"/>
</dbReference>
<feature type="coiled-coil region" evidence="1">
    <location>
        <begin position="302"/>
        <end position="364"/>
    </location>
</feature>
<dbReference type="GO" id="GO:0008408">
    <property type="term" value="F:3'-5' exonuclease activity"/>
    <property type="evidence" value="ECO:0007669"/>
    <property type="project" value="InterPro"/>
</dbReference>
<evidence type="ECO:0000313" key="6">
    <source>
        <dbReference type="Proteomes" id="UP000225706"/>
    </source>
</evidence>
<reference evidence="6" key="1">
    <citation type="journal article" date="2017" name="bioRxiv">
        <title>Comparative analysis of the genomes of Stylophora pistillata and Acropora digitifera provides evidence for extensive differences between species of corals.</title>
        <authorList>
            <person name="Voolstra C.R."/>
            <person name="Li Y."/>
            <person name="Liew Y.J."/>
            <person name="Baumgarten S."/>
            <person name="Zoccola D."/>
            <person name="Flot J.-F."/>
            <person name="Tambutte S."/>
            <person name="Allemand D."/>
            <person name="Aranda M."/>
        </authorList>
    </citation>
    <scope>NUCLEOTIDE SEQUENCE [LARGE SCALE GENOMIC DNA]</scope>
</reference>
<evidence type="ECO:0000256" key="2">
    <source>
        <dbReference type="SAM" id="MobiDB-lite"/>
    </source>
</evidence>
<dbReference type="InterPro" id="IPR036397">
    <property type="entry name" value="RNaseH_sf"/>
</dbReference>
<keyword evidence="5" id="KW-0378">Hydrolase</keyword>
<dbReference type="SUPFAM" id="SSF53098">
    <property type="entry name" value="Ribonuclease H-like"/>
    <property type="match status" value="2"/>
</dbReference>
<keyword evidence="3" id="KW-0812">Transmembrane</keyword>
<evidence type="ECO:0000313" key="5">
    <source>
        <dbReference type="EMBL" id="PFX33948.1"/>
    </source>
</evidence>
<evidence type="ECO:0000259" key="4">
    <source>
        <dbReference type="SMART" id="SM00474"/>
    </source>
</evidence>
<proteinExistence type="predicted"/>
<feature type="transmembrane region" description="Helical" evidence="3">
    <location>
        <begin position="1523"/>
        <end position="1544"/>
    </location>
</feature>
<keyword evidence="3" id="KW-1133">Transmembrane helix</keyword>
<feature type="compositionally biased region" description="Basic and acidic residues" evidence="2">
    <location>
        <begin position="820"/>
        <end position="836"/>
    </location>
</feature>
<feature type="domain" description="3'-5' exonuclease" evidence="4">
    <location>
        <begin position="1156"/>
        <end position="1372"/>
    </location>
</feature>
<evidence type="ECO:0000256" key="3">
    <source>
        <dbReference type="SAM" id="Phobius"/>
    </source>
</evidence>
<dbReference type="PANTHER" id="PTHR46814:SF1">
    <property type="entry name" value="EGALITARIAN, ISOFORM B"/>
    <property type="match status" value="1"/>
</dbReference>
<protein>
    <submittedName>
        <fullName evidence="5">Exonuclease 3'-5' domain-containing protein 1</fullName>
    </submittedName>
</protein>
<accession>A0A2B4SZG9</accession>
<dbReference type="Pfam" id="PF01612">
    <property type="entry name" value="DNA_pol_A_exo1"/>
    <property type="match status" value="2"/>
</dbReference>
<evidence type="ECO:0000256" key="1">
    <source>
        <dbReference type="SAM" id="Coils"/>
    </source>
</evidence>
<keyword evidence="1" id="KW-0175">Coiled coil</keyword>
<dbReference type="InterPro" id="IPR002562">
    <property type="entry name" value="3'-5'_exonuclease_dom"/>
</dbReference>
<gene>
    <name evidence="5" type="primary">Exd1</name>
    <name evidence="5" type="ORF">AWC38_SpisGene1093</name>
</gene>
<dbReference type="SMART" id="SM00474">
    <property type="entry name" value="35EXOc"/>
    <property type="match status" value="2"/>
</dbReference>
<dbReference type="EMBL" id="LSMT01000007">
    <property type="protein sequence ID" value="PFX33948.1"/>
    <property type="molecule type" value="Genomic_DNA"/>
</dbReference>